<dbReference type="NCBIfam" id="NF006162">
    <property type="entry name" value="PRK08306.1"/>
    <property type="match status" value="1"/>
</dbReference>
<dbReference type="Gene3D" id="3.40.50.720">
    <property type="entry name" value="NAD(P)-binding Rossmann-like Domain"/>
    <property type="match status" value="1"/>
</dbReference>
<evidence type="ECO:0000313" key="3">
    <source>
        <dbReference type="EMBL" id="TSJ67201.1"/>
    </source>
</evidence>
<evidence type="ECO:0000259" key="2">
    <source>
        <dbReference type="Pfam" id="PF16924"/>
    </source>
</evidence>
<dbReference type="InterPro" id="IPR036291">
    <property type="entry name" value="NAD(P)-bd_dom_sf"/>
</dbReference>
<dbReference type="InterPro" id="IPR014215">
    <property type="entry name" value="Dipicolinic_acid_synth_A"/>
</dbReference>
<proteinExistence type="predicted"/>
<feature type="domain" description="D-isomer specific 2-hydroxyacid dehydrogenase NAD-binding" evidence="1">
    <location>
        <begin position="149"/>
        <end position="227"/>
    </location>
</feature>
<dbReference type="Proteomes" id="UP000316425">
    <property type="component" value="Unassembled WGS sequence"/>
</dbReference>
<dbReference type="OrthoDB" id="8840764at2"/>
<feature type="domain" description="Dipicolinate synthase subunit A N-terminal" evidence="2">
    <location>
        <begin position="7"/>
        <end position="115"/>
    </location>
</feature>
<dbReference type="EMBL" id="VMHE01000002">
    <property type="protein sequence ID" value="TSJ67201.1"/>
    <property type="molecule type" value="Genomic_DNA"/>
</dbReference>
<protein>
    <submittedName>
        <fullName evidence="3">Dipicolinate synthase subunit DpsA</fullName>
    </submittedName>
</protein>
<organism evidence="3 4">
    <name type="scientific">Allobacillus salarius</name>
    <dbReference type="NCBI Taxonomy" id="1955272"/>
    <lineage>
        <taxon>Bacteria</taxon>
        <taxon>Bacillati</taxon>
        <taxon>Bacillota</taxon>
        <taxon>Bacilli</taxon>
        <taxon>Bacillales</taxon>
        <taxon>Bacillaceae</taxon>
        <taxon>Allobacillus</taxon>
    </lineage>
</organism>
<reference evidence="3 4" key="1">
    <citation type="submission" date="2019-07" db="EMBL/GenBank/DDBJ databases">
        <title>Allobacillus sp. nov. SKP isolated from shrimp paste of Euphausiacea.</title>
        <authorList>
            <person name="Kanchanasin P."/>
            <person name="Tanasupawat S."/>
            <person name="Shi W."/>
            <person name="Wu L."/>
            <person name="Ma J."/>
        </authorList>
    </citation>
    <scope>NUCLEOTIDE SEQUENCE [LARGE SCALE GENOMIC DNA]</scope>
    <source>
        <strain evidence="3 4">SKP4-8</strain>
    </source>
</reference>
<sequence length="291" mass="31998">MLTGKSVLFVGGDARHLEMMEQLILADADVFAVGFEEAKDQLSDVNFVHADQVYKQELAAVVLPVTGLDQDGYAEAHYAEESPHLAKEWFNELPDDCFLFTGIMTPYLKDLDTFKGMIVPLFERDDVAIYNSIPTAEGTLMLAIQYTDFTIHDSNIMILGFGRVGKTLVHSFKGLGANVSVSSRSTIDLARIYEYNCLPIPLEQLDENLADCNLLINTIPDIVVTPTIIRALPEDSLIIDLASKPGGVDFRYAKRIGIKTIQAPGLPGIVAPKSAGKILAHVVHHILNEEE</sequence>
<dbReference type="SUPFAM" id="SSF51735">
    <property type="entry name" value="NAD(P)-binding Rossmann-fold domains"/>
    <property type="match status" value="1"/>
</dbReference>
<accession>A0A556PS33</accession>
<name>A0A556PS33_9BACI</name>
<keyword evidence="4" id="KW-1185">Reference proteome</keyword>
<evidence type="ECO:0000259" key="1">
    <source>
        <dbReference type="Pfam" id="PF02826"/>
    </source>
</evidence>
<gene>
    <name evidence="3" type="primary">dpsA</name>
    <name evidence="3" type="ORF">FPQ13_02790</name>
</gene>
<dbReference type="AlphaFoldDB" id="A0A556PS33"/>
<comment type="caution">
    <text evidence="3">The sequence shown here is derived from an EMBL/GenBank/DDBJ whole genome shotgun (WGS) entry which is preliminary data.</text>
</comment>
<dbReference type="InterPro" id="IPR006140">
    <property type="entry name" value="D-isomer_DH_NAD-bd"/>
</dbReference>
<dbReference type="Pfam" id="PF02826">
    <property type="entry name" value="2-Hacid_dh_C"/>
    <property type="match status" value="1"/>
</dbReference>
<dbReference type="NCBIfam" id="TIGR02853">
    <property type="entry name" value="spore_dpaA"/>
    <property type="match status" value="1"/>
</dbReference>
<evidence type="ECO:0000313" key="4">
    <source>
        <dbReference type="Proteomes" id="UP000316425"/>
    </source>
</evidence>
<dbReference type="InterPro" id="IPR031629">
    <property type="entry name" value="DpaA_N"/>
</dbReference>
<dbReference type="Pfam" id="PF16924">
    <property type="entry name" value="DpaA_N"/>
    <property type="match status" value="1"/>
</dbReference>
<dbReference type="RefSeq" id="WP_144087791.1">
    <property type="nucleotide sequence ID" value="NZ_VMHE01000002.1"/>
</dbReference>